<reference evidence="2" key="1">
    <citation type="submission" date="2020-01" db="EMBL/GenBank/DDBJ databases">
        <authorList>
            <consortium name="DOE Joint Genome Institute"/>
            <person name="Haridas S."/>
            <person name="Albert R."/>
            <person name="Binder M."/>
            <person name="Bloem J."/>
            <person name="Labutti K."/>
            <person name="Salamov A."/>
            <person name="Andreopoulos B."/>
            <person name="Baker S.E."/>
            <person name="Barry K."/>
            <person name="Bills G."/>
            <person name="Bluhm B.H."/>
            <person name="Cannon C."/>
            <person name="Castanera R."/>
            <person name="Culley D.E."/>
            <person name="Daum C."/>
            <person name="Ezra D."/>
            <person name="Gonzalez J.B."/>
            <person name="Henrissat B."/>
            <person name="Kuo A."/>
            <person name="Liang C."/>
            <person name="Lipzen A."/>
            <person name="Lutzoni F."/>
            <person name="Magnuson J."/>
            <person name="Mondo S."/>
            <person name="Nolan M."/>
            <person name="Ohm R."/>
            <person name="Pangilinan J."/>
            <person name="Park H.-J."/>
            <person name="Ramirez L."/>
            <person name="Alfaro M."/>
            <person name="Sun H."/>
            <person name="Tritt A."/>
            <person name="Yoshinaga Y."/>
            <person name="Zwiers L.-H."/>
            <person name="Turgeon B.G."/>
            <person name="Goodwin S.B."/>
            <person name="Spatafora J.W."/>
            <person name="Crous P.W."/>
            <person name="Grigoriev I.V."/>
        </authorList>
    </citation>
    <scope>NUCLEOTIDE SEQUENCE</scope>
    <source>
        <strain evidence="2">CBS 342.82</strain>
    </source>
</reference>
<proteinExistence type="predicted"/>
<dbReference type="Proteomes" id="UP000504637">
    <property type="component" value="Unplaced"/>
</dbReference>
<sequence length="160" mass="18298">MAQHGIDDFDFSFLGNEDICLSWWLSYCHAVKIPSLIDLNRRLLPFSCCGILAWRWRWAKLERLIPTDCLSVYLRSWFLLRGHSASLSSCPLSIGVCSILTHTYIQCTNLSPFSIVKYDLGMNRCISSALTCFSDACRSTKALKIFFLSFSRLHLLSMLN</sequence>
<evidence type="ECO:0000313" key="2">
    <source>
        <dbReference type="RefSeq" id="XP_033458639.1"/>
    </source>
</evidence>
<accession>A0A6J3M150</accession>
<reference evidence="2" key="2">
    <citation type="submission" date="2020-04" db="EMBL/GenBank/DDBJ databases">
        <authorList>
            <consortium name="NCBI Genome Project"/>
        </authorList>
    </citation>
    <scope>NUCLEOTIDE SEQUENCE</scope>
    <source>
        <strain evidence="2">CBS 342.82</strain>
    </source>
</reference>
<dbReference type="AlphaFoldDB" id="A0A6J3M150"/>
<name>A0A6J3M150_9PEZI</name>
<evidence type="ECO:0000313" key="1">
    <source>
        <dbReference type="Proteomes" id="UP000504637"/>
    </source>
</evidence>
<keyword evidence="1" id="KW-1185">Reference proteome</keyword>
<reference evidence="2" key="3">
    <citation type="submission" date="2025-08" db="UniProtKB">
        <authorList>
            <consortium name="RefSeq"/>
        </authorList>
    </citation>
    <scope>IDENTIFICATION</scope>
    <source>
        <strain evidence="2">CBS 342.82</strain>
    </source>
</reference>
<dbReference type="RefSeq" id="XP_033458639.1">
    <property type="nucleotide sequence ID" value="XM_033599963.1"/>
</dbReference>
<dbReference type="GeneID" id="54357762"/>
<organism evidence="2">
    <name type="scientific">Dissoconium aciculare CBS 342.82</name>
    <dbReference type="NCBI Taxonomy" id="1314786"/>
    <lineage>
        <taxon>Eukaryota</taxon>
        <taxon>Fungi</taxon>
        <taxon>Dikarya</taxon>
        <taxon>Ascomycota</taxon>
        <taxon>Pezizomycotina</taxon>
        <taxon>Dothideomycetes</taxon>
        <taxon>Dothideomycetidae</taxon>
        <taxon>Mycosphaerellales</taxon>
        <taxon>Dissoconiaceae</taxon>
        <taxon>Dissoconium</taxon>
    </lineage>
</organism>
<gene>
    <name evidence="2" type="ORF">K489DRAFT_251881</name>
</gene>
<protein>
    <submittedName>
        <fullName evidence="2">Uncharacterized protein</fullName>
    </submittedName>
</protein>